<protein>
    <submittedName>
        <fullName evidence="1">Uncharacterized protein</fullName>
    </submittedName>
</protein>
<accession>A0ABW5ZYS0</accession>
<evidence type="ECO:0000313" key="2">
    <source>
        <dbReference type="Proteomes" id="UP001597511"/>
    </source>
</evidence>
<dbReference type="RefSeq" id="WP_386093648.1">
    <property type="nucleotide sequence ID" value="NZ_JBHUOZ010000001.1"/>
</dbReference>
<reference evidence="2" key="1">
    <citation type="journal article" date="2019" name="Int. J. Syst. Evol. Microbiol.">
        <title>The Global Catalogue of Microorganisms (GCM) 10K type strain sequencing project: providing services to taxonomists for standard genome sequencing and annotation.</title>
        <authorList>
            <consortium name="The Broad Institute Genomics Platform"/>
            <consortium name="The Broad Institute Genome Sequencing Center for Infectious Disease"/>
            <person name="Wu L."/>
            <person name="Ma J."/>
        </authorList>
    </citation>
    <scope>NUCLEOTIDE SEQUENCE [LARGE SCALE GENOMIC DNA]</scope>
    <source>
        <strain evidence="2">KCTC 23299</strain>
    </source>
</reference>
<dbReference type="EMBL" id="JBHUOZ010000001">
    <property type="protein sequence ID" value="MFD2918112.1"/>
    <property type="molecule type" value="Genomic_DNA"/>
</dbReference>
<keyword evidence="2" id="KW-1185">Reference proteome</keyword>
<name>A0ABW5ZYS0_9BACT</name>
<comment type="caution">
    <text evidence="1">The sequence shown here is derived from an EMBL/GenBank/DDBJ whole genome shotgun (WGS) entry which is preliminary data.</text>
</comment>
<gene>
    <name evidence="1" type="ORF">ACFS6H_00245</name>
</gene>
<dbReference type="Proteomes" id="UP001597511">
    <property type="component" value="Unassembled WGS sequence"/>
</dbReference>
<organism evidence="1 2">
    <name type="scientific">Terrimonas rubra</name>
    <dbReference type="NCBI Taxonomy" id="1035890"/>
    <lineage>
        <taxon>Bacteria</taxon>
        <taxon>Pseudomonadati</taxon>
        <taxon>Bacteroidota</taxon>
        <taxon>Chitinophagia</taxon>
        <taxon>Chitinophagales</taxon>
        <taxon>Chitinophagaceae</taxon>
        <taxon>Terrimonas</taxon>
    </lineage>
</organism>
<proteinExistence type="predicted"/>
<evidence type="ECO:0000313" key="1">
    <source>
        <dbReference type="EMBL" id="MFD2918112.1"/>
    </source>
</evidence>
<sequence>MIDLFNTIIKEEKLHRNFKKVRDDFWGYEPARKTLNEVYNSITDIDPDFLKQFQGEGFDARIWELYLAATFQDLQFKIHRNYARPDFELEKDNKKIFVEAVTSNPGTDDELKDKTDIFADLNEKNIMQFIYDLREKSMVKLAGALYNKLKKEYWNLEWVKNNPLILAVEPFHHSMAHLLSDSNLNEYLYGVKYFHHYDEKGNLQVQARTVIEYQIGNKIIPANFFKQPNAEFISAVVFSNSGTIAKFNRMGKLKGYGDSNIKMIRIGNQHLHDPNATDPLLFKYTVGENGPMESWAQGISMYHNPQAIHPIERKLFPDILHGYFDTHFYAHVPPFYPYQSETHVIIPEEYKDKKKS</sequence>